<dbReference type="InterPro" id="IPR052176">
    <property type="entry name" value="Glycosyl_Hydrlase_43_Enz"/>
</dbReference>
<keyword evidence="2" id="KW-0119">Carbohydrate metabolism</keyword>
<dbReference type="GO" id="GO:0045493">
    <property type="term" value="P:xylan catabolic process"/>
    <property type="evidence" value="ECO:0007669"/>
    <property type="project" value="UniProtKB-KW"/>
</dbReference>
<evidence type="ECO:0000256" key="1">
    <source>
        <dbReference type="ARBA" id="ARBA00022651"/>
    </source>
</evidence>
<dbReference type="PANTHER" id="PTHR43772:SF2">
    <property type="entry name" value="PUTATIVE (AFU_ORTHOLOGUE AFUA_2G04480)-RELATED"/>
    <property type="match status" value="1"/>
</dbReference>
<evidence type="ECO:0000313" key="4">
    <source>
        <dbReference type="Proteomes" id="UP000279089"/>
    </source>
</evidence>
<dbReference type="CDD" id="cd08994">
    <property type="entry name" value="GH43_62_32_68_117_130-like"/>
    <property type="match status" value="1"/>
</dbReference>
<comment type="caution">
    <text evidence="3">The sequence shown here is derived from an EMBL/GenBank/DDBJ whole genome shotgun (WGS) entry which is preliminary data.</text>
</comment>
<protein>
    <submittedName>
        <fullName evidence="3">Sucrase</fullName>
    </submittedName>
</protein>
<organism evidence="3 4">
    <name type="scientific">Chitinophaga barathri</name>
    <dbReference type="NCBI Taxonomy" id="1647451"/>
    <lineage>
        <taxon>Bacteria</taxon>
        <taxon>Pseudomonadati</taxon>
        <taxon>Bacteroidota</taxon>
        <taxon>Chitinophagia</taxon>
        <taxon>Chitinophagales</taxon>
        <taxon>Chitinophagaceae</taxon>
        <taxon>Chitinophaga</taxon>
    </lineage>
</organism>
<keyword evidence="1" id="KW-0624">Polysaccharide degradation</keyword>
<dbReference type="AlphaFoldDB" id="A0A3N4MMS4"/>
<dbReference type="OrthoDB" id="9794572at2"/>
<keyword evidence="4" id="KW-1185">Reference proteome</keyword>
<reference evidence="4" key="1">
    <citation type="submission" date="2018-11" db="EMBL/GenBank/DDBJ databases">
        <title>Chitinophaga lutea sp.nov., isolate from arsenic contaminated soil.</title>
        <authorList>
            <person name="Zong Y."/>
        </authorList>
    </citation>
    <scope>NUCLEOTIDE SEQUENCE [LARGE SCALE GENOMIC DNA]</scope>
    <source>
        <strain evidence="4">YLT18</strain>
    </source>
</reference>
<dbReference type="EMBL" id="RMBX01000001">
    <property type="protein sequence ID" value="RPD43337.1"/>
    <property type="molecule type" value="Genomic_DNA"/>
</dbReference>
<proteinExistence type="predicted"/>
<keyword evidence="1" id="KW-0858">Xylan degradation</keyword>
<dbReference type="PANTHER" id="PTHR43772">
    <property type="entry name" value="ENDO-1,4-BETA-XYLANASE"/>
    <property type="match status" value="1"/>
</dbReference>
<gene>
    <name evidence="3" type="ORF">EG028_01560</name>
</gene>
<evidence type="ECO:0000256" key="2">
    <source>
        <dbReference type="ARBA" id="ARBA00023277"/>
    </source>
</evidence>
<dbReference type="InterPro" id="IPR023296">
    <property type="entry name" value="Glyco_hydro_beta-prop_sf"/>
</dbReference>
<dbReference type="SUPFAM" id="SSF75005">
    <property type="entry name" value="Arabinanase/levansucrase/invertase"/>
    <property type="match status" value="1"/>
</dbReference>
<sequence>MATYSTAQSQAVREPDFSTLLLPVQQKSMFQENGYYVWCGSMIRTADGVCHLFYSRWPKSKGFNGWATDSEIAHATAEQPLGPYTFKNVVLAKRHKKYWDADVTHNPTVLKFGNKYYLYYMGNYGDGTFWDHRNHQRIGVAVAKSLDGPWKRFDKPVVDTTADSWDHLMTSNPSVTQRADGKYLIVYKGVSAGEMPRGGKVSHGAAISDSPTGPFLKRPGTIFDYPGSRFAAEDPFIWRQDGRYFAIVKDMKGDFTKAGTSLALFTSEDGFSWRLTSHPLVSGLTLEWEGGAREKVRRLERPQLWLDKGRPAVLFVAIKRSDSVTCNVAIPLKNVNQNK</sequence>
<accession>A0A3N4MMS4</accession>
<dbReference type="Proteomes" id="UP000279089">
    <property type="component" value="Unassembled WGS sequence"/>
</dbReference>
<dbReference type="Gene3D" id="2.115.10.20">
    <property type="entry name" value="Glycosyl hydrolase domain, family 43"/>
    <property type="match status" value="1"/>
</dbReference>
<name>A0A3N4MMS4_9BACT</name>
<evidence type="ECO:0000313" key="3">
    <source>
        <dbReference type="EMBL" id="RPD43337.1"/>
    </source>
</evidence>